<gene>
    <name evidence="2" type="ORF">M501DRAFT_995678</name>
</gene>
<sequence length="61" mass="7281">MNLFDFDSDDNGTLKISPWFWVYIAATLPLTIMTVGGWYLFKRRHSRERKNKDVEDSRREG</sequence>
<evidence type="ECO:0000313" key="3">
    <source>
        <dbReference type="Proteomes" id="UP000799429"/>
    </source>
</evidence>
<organism evidence="2 3">
    <name type="scientific">Patellaria atrata CBS 101060</name>
    <dbReference type="NCBI Taxonomy" id="1346257"/>
    <lineage>
        <taxon>Eukaryota</taxon>
        <taxon>Fungi</taxon>
        <taxon>Dikarya</taxon>
        <taxon>Ascomycota</taxon>
        <taxon>Pezizomycotina</taxon>
        <taxon>Dothideomycetes</taxon>
        <taxon>Dothideomycetes incertae sedis</taxon>
        <taxon>Patellariales</taxon>
        <taxon>Patellariaceae</taxon>
        <taxon>Patellaria</taxon>
    </lineage>
</organism>
<feature type="transmembrane region" description="Helical" evidence="1">
    <location>
        <begin position="20"/>
        <end position="41"/>
    </location>
</feature>
<proteinExistence type="predicted"/>
<name>A0A9P4VL58_9PEZI</name>
<dbReference type="AlphaFoldDB" id="A0A9P4VL58"/>
<evidence type="ECO:0000256" key="1">
    <source>
        <dbReference type="SAM" id="Phobius"/>
    </source>
</evidence>
<dbReference type="OrthoDB" id="5396681at2759"/>
<keyword evidence="3" id="KW-1185">Reference proteome</keyword>
<dbReference type="Proteomes" id="UP000799429">
    <property type="component" value="Unassembled WGS sequence"/>
</dbReference>
<keyword evidence="1" id="KW-1133">Transmembrane helix</keyword>
<dbReference type="EMBL" id="MU006100">
    <property type="protein sequence ID" value="KAF2837146.1"/>
    <property type="molecule type" value="Genomic_DNA"/>
</dbReference>
<keyword evidence="1" id="KW-0812">Transmembrane</keyword>
<keyword evidence="1" id="KW-0472">Membrane</keyword>
<evidence type="ECO:0000313" key="2">
    <source>
        <dbReference type="EMBL" id="KAF2837146.1"/>
    </source>
</evidence>
<reference evidence="2" key="1">
    <citation type="journal article" date="2020" name="Stud. Mycol.">
        <title>101 Dothideomycetes genomes: a test case for predicting lifestyles and emergence of pathogens.</title>
        <authorList>
            <person name="Haridas S."/>
            <person name="Albert R."/>
            <person name="Binder M."/>
            <person name="Bloem J."/>
            <person name="Labutti K."/>
            <person name="Salamov A."/>
            <person name="Andreopoulos B."/>
            <person name="Baker S."/>
            <person name="Barry K."/>
            <person name="Bills G."/>
            <person name="Bluhm B."/>
            <person name="Cannon C."/>
            <person name="Castanera R."/>
            <person name="Culley D."/>
            <person name="Daum C."/>
            <person name="Ezra D."/>
            <person name="Gonzalez J."/>
            <person name="Henrissat B."/>
            <person name="Kuo A."/>
            <person name="Liang C."/>
            <person name="Lipzen A."/>
            <person name="Lutzoni F."/>
            <person name="Magnuson J."/>
            <person name="Mondo S."/>
            <person name="Nolan M."/>
            <person name="Ohm R."/>
            <person name="Pangilinan J."/>
            <person name="Park H.-J."/>
            <person name="Ramirez L."/>
            <person name="Alfaro M."/>
            <person name="Sun H."/>
            <person name="Tritt A."/>
            <person name="Yoshinaga Y."/>
            <person name="Zwiers L.-H."/>
            <person name="Turgeon B."/>
            <person name="Goodwin S."/>
            <person name="Spatafora J."/>
            <person name="Crous P."/>
            <person name="Grigoriev I."/>
        </authorList>
    </citation>
    <scope>NUCLEOTIDE SEQUENCE</scope>
    <source>
        <strain evidence="2">CBS 101060</strain>
    </source>
</reference>
<comment type="caution">
    <text evidence="2">The sequence shown here is derived from an EMBL/GenBank/DDBJ whole genome shotgun (WGS) entry which is preliminary data.</text>
</comment>
<protein>
    <submittedName>
        <fullName evidence="2">Uncharacterized protein</fullName>
    </submittedName>
</protein>
<accession>A0A9P4VL58</accession>